<protein>
    <recommendedName>
        <fullName evidence="6">6-carboxy-5,6,7,8-tetrahydropterin synthase</fullName>
        <ecNumber evidence="5">4.1.2.50</ecNumber>
    </recommendedName>
    <alternativeName>
        <fullName evidence="10">Queuosine biosynthesis protein QueD</fullName>
    </alternativeName>
</protein>
<keyword evidence="9" id="KW-0456">Lyase</keyword>
<comment type="function">
    <text evidence="2">Catalyzes the conversion of 7,8-dihydroneopterin triphosphate (H2NTP) to 6-carboxy-5,6,7,8-tetrahydropterin (CPH4) and acetaldehyde.</text>
</comment>
<evidence type="ECO:0000256" key="10">
    <source>
        <dbReference type="ARBA" id="ARBA00031449"/>
    </source>
</evidence>
<dbReference type="AlphaFoldDB" id="A0A1G4QZ93"/>
<dbReference type="PANTHER" id="PTHR12589">
    <property type="entry name" value="PYRUVOYL TETRAHYDROBIOPTERIN SYNTHASE"/>
    <property type="match status" value="1"/>
</dbReference>
<dbReference type="UniPathway" id="UPA00391"/>
<dbReference type="GO" id="GO:0046872">
    <property type="term" value="F:metal ion binding"/>
    <property type="evidence" value="ECO:0007669"/>
    <property type="project" value="UniProtKB-KW"/>
</dbReference>
<dbReference type="InterPro" id="IPR038418">
    <property type="entry name" value="6-PTP_synth/QueD_sf"/>
</dbReference>
<evidence type="ECO:0000256" key="8">
    <source>
        <dbReference type="ARBA" id="ARBA00022833"/>
    </source>
</evidence>
<dbReference type="GO" id="GO:0070497">
    <property type="term" value="F:6-carboxytetrahydropterin synthase activity"/>
    <property type="evidence" value="ECO:0007669"/>
    <property type="project" value="UniProtKB-EC"/>
</dbReference>
<name>A0A1G4QZ93_9CAUL</name>
<reference evidence="13" key="1">
    <citation type="submission" date="2016-10" db="EMBL/GenBank/DDBJ databases">
        <authorList>
            <person name="Varghese N."/>
            <person name="Submissions S."/>
        </authorList>
    </citation>
    <scope>NUCLEOTIDE SEQUENCE [LARGE SCALE GENOMIC DNA]</scope>
    <source>
        <strain evidence="13">CGMCC 1.3431</strain>
    </source>
</reference>
<dbReference type="RefSeq" id="WP_170828226.1">
    <property type="nucleotide sequence ID" value="NZ_CBCRYE010000001.1"/>
</dbReference>
<dbReference type="SUPFAM" id="SSF55620">
    <property type="entry name" value="Tetrahydrobiopterin biosynthesis enzymes-like"/>
    <property type="match status" value="1"/>
</dbReference>
<evidence type="ECO:0000256" key="5">
    <source>
        <dbReference type="ARBA" id="ARBA00012982"/>
    </source>
</evidence>
<organism evidence="12 13">
    <name type="scientific">Asticcacaulis taihuensis</name>
    <dbReference type="NCBI Taxonomy" id="260084"/>
    <lineage>
        <taxon>Bacteria</taxon>
        <taxon>Pseudomonadati</taxon>
        <taxon>Pseudomonadota</taxon>
        <taxon>Alphaproteobacteria</taxon>
        <taxon>Caulobacterales</taxon>
        <taxon>Caulobacteraceae</taxon>
        <taxon>Asticcacaulis</taxon>
    </lineage>
</organism>
<proteinExistence type="inferred from homology"/>
<evidence type="ECO:0000256" key="1">
    <source>
        <dbReference type="ARBA" id="ARBA00001947"/>
    </source>
</evidence>
<dbReference type="Proteomes" id="UP000199150">
    <property type="component" value="Unassembled WGS sequence"/>
</dbReference>
<dbReference type="PANTHER" id="PTHR12589:SF7">
    <property type="entry name" value="6-PYRUVOYL TETRAHYDROBIOPTERIN SYNTHASE"/>
    <property type="match status" value="1"/>
</dbReference>
<keyword evidence="7" id="KW-0479">Metal-binding</keyword>
<comment type="cofactor">
    <cofactor evidence="1">
        <name>Zn(2+)</name>
        <dbReference type="ChEBI" id="CHEBI:29105"/>
    </cofactor>
</comment>
<evidence type="ECO:0000256" key="4">
    <source>
        <dbReference type="ARBA" id="ARBA00008900"/>
    </source>
</evidence>
<dbReference type="EMBL" id="FMTS01000001">
    <property type="protein sequence ID" value="SCW49299.1"/>
    <property type="molecule type" value="Genomic_DNA"/>
</dbReference>
<keyword evidence="8" id="KW-0862">Zinc</keyword>
<gene>
    <name evidence="12" type="ORF">SAMN02927928_1598</name>
</gene>
<dbReference type="STRING" id="260084.SAMN02927928_1598"/>
<evidence type="ECO:0000313" key="13">
    <source>
        <dbReference type="Proteomes" id="UP000199150"/>
    </source>
</evidence>
<comment type="catalytic activity">
    <reaction evidence="11">
        <text>7,8-dihydroneopterin 3'-triphosphate + H2O = 6-carboxy-5,6,7,8-tetrahydropterin + triphosphate + acetaldehyde + 2 H(+)</text>
        <dbReference type="Rhea" id="RHEA:27966"/>
        <dbReference type="ChEBI" id="CHEBI:15343"/>
        <dbReference type="ChEBI" id="CHEBI:15377"/>
        <dbReference type="ChEBI" id="CHEBI:15378"/>
        <dbReference type="ChEBI" id="CHEBI:18036"/>
        <dbReference type="ChEBI" id="CHEBI:58462"/>
        <dbReference type="ChEBI" id="CHEBI:61032"/>
        <dbReference type="EC" id="4.1.2.50"/>
    </reaction>
</comment>
<comment type="similarity">
    <text evidence="4">Belongs to the PTPS family. QueD subfamily.</text>
</comment>
<evidence type="ECO:0000256" key="9">
    <source>
        <dbReference type="ARBA" id="ARBA00023239"/>
    </source>
</evidence>
<accession>A0A1G4QZ93</accession>
<dbReference type="Pfam" id="PF01242">
    <property type="entry name" value="PTPS"/>
    <property type="match status" value="1"/>
</dbReference>
<evidence type="ECO:0000256" key="6">
    <source>
        <dbReference type="ARBA" id="ARBA00018141"/>
    </source>
</evidence>
<dbReference type="EC" id="4.1.2.50" evidence="5"/>
<keyword evidence="13" id="KW-1185">Reference proteome</keyword>
<evidence type="ECO:0000313" key="12">
    <source>
        <dbReference type="EMBL" id="SCW49299.1"/>
    </source>
</evidence>
<evidence type="ECO:0000256" key="11">
    <source>
        <dbReference type="ARBA" id="ARBA00048807"/>
    </source>
</evidence>
<dbReference type="InterPro" id="IPR007115">
    <property type="entry name" value="6-PTP_synth/QueD"/>
</dbReference>
<dbReference type="Gene3D" id="3.30.479.10">
    <property type="entry name" value="6-pyruvoyl tetrahydropterin synthase/QueD"/>
    <property type="match status" value="1"/>
</dbReference>
<evidence type="ECO:0000256" key="2">
    <source>
        <dbReference type="ARBA" id="ARBA00002285"/>
    </source>
</evidence>
<evidence type="ECO:0000256" key="3">
    <source>
        <dbReference type="ARBA" id="ARBA00005061"/>
    </source>
</evidence>
<evidence type="ECO:0000256" key="7">
    <source>
        <dbReference type="ARBA" id="ARBA00022723"/>
    </source>
</evidence>
<sequence>MQLQFKRRFSMAHRLRFDANSKCLTPHGHNEFVVVSLQARDAGAMRWGNANYAASFADLKRHWHRFVDDSLDHAFQLGHDDPMIGYFRQHEPDLLPRLLVIEGDPTTEAVSAALYMKLNAILAAHLPDFECVRFEIEETPTNSVVLGPADIAACPIRLGEWCHRADMSLNDLLSPEAWDHLT</sequence>
<comment type="pathway">
    <text evidence="3">Purine metabolism; 7-cyano-7-deazaguanine biosynthesis.</text>
</comment>